<protein>
    <submittedName>
        <fullName evidence="1">Uncharacterized protein</fullName>
    </submittedName>
</protein>
<proteinExistence type="predicted"/>
<dbReference type="AlphaFoldDB" id="A0A4Z1C115"/>
<dbReference type="Proteomes" id="UP000298325">
    <property type="component" value="Unassembled WGS sequence"/>
</dbReference>
<name>A0A4Z1C115_9GAMM</name>
<dbReference type="EMBL" id="SRPF01000002">
    <property type="protein sequence ID" value="TGN40718.1"/>
    <property type="molecule type" value="Genomic_DNA"/>
</dbReference>
<dbReference type="OrthoDB" id="7869882at2"/>
<comment type="caution">
    <text evidence="1">The sequence shown here is derived from an EMBL/GenBank/DDBJ whole genome shotgun (WGS) entry which is preliminary data.</text>
</comment>
<accession>A0A4Z1C115</accession>
<evidence type="ECO:0000313" key="2">
    <source>
        <dbReference type="Proteomes" id="UP000298325"/>
    </source>
</evidence>
<sequence>MNSDATPEHTGPTEESSDQEIFEHAIRALEAEIANIGTHATIDGQARQAYARQIRLMAEELRAEARSGRITWKQAAGQAEEARNLIMDMIRGRSTPVGRALAQQIKSEGKTLNELVGRKTQQLFGRGANFQSLTNSQQQAVYGAIVESAGKSNPKVSATMQRLSNAGKGLIVLSLGLSIYRIANAEDKVDAATQEAAITGAGIGGGMAGGAIAGLACGPGAPVCVGVGAFVGGALAAFGVSFFW</sequence>
<keyword evidence="2" id="KW-1185">Reference proteome</keyword>
<organism evidence="1 2">
    <name type="scientific">Marinobacter confluentis</name>
    <dbReference type="NCBI Taxonomy" id="1697557"/>
    <lineage>
        <taxon>Bacteria</taxon>
        <taxon>Pseudomonadati</taxon>
        <taxon>Pseudomonadota</taxon>
        <taxon>Gammaproteobacteria</taxon>
        <taxon>Pseudomonadales</taxon>
        <taxon>Marinobacteraceae</taxon>
        <taxon>Marinobacter</taxon>
    </lineage>
</organism>
<gene>
    <name evidence="1" type="ORF">E5Q11_08610</name>
</gene>
<reference evidence="1 2" key="1">
    <citation type="submission" date="2019-04" db="EMBL/GenBank/DDBJ databases">
        <authorList>
            <person name="Park S."/>
            <person name="Yoon J.-H."/>
        </authorList>
    </citation>
    <scope>NUCLEOTIDE SEQUENCE [LARGE SCALE GENOMIC DNA]</scope>
    <source>
        <strain evidence="1 2">HJM-18</strain>
    </source>
</reference>
<evidence type="ECO:0000313" key="1">
    <source>
        <dbReference type="EMBL" id="TGN40718.1"/>
    </source>
</evidence>